<reference evidence="8 9" key="1">
    <citation type="journal article" date="2018" name="Sci. Rep.">
        <title>Comparative analysis of the Pocillopora damicornis genome highlights role of immune system in coral evolution.</title>
        <authorList>
            <person name="Cunning R."/>
            <person name="Bay R.A."/>
            <person name="Gillette P."/>
            <person name="Baker A.C."/>
            <person name="Traylor-Knowles N."/>
        </authorList>
    </citation>
    <scope>NUCLEOTIDE SEQUENCE [LARGE SCALE GENOMIC DNA]</scope>
    <source>
        <strain evidence="8">RSMAS</strain>
        <tissue evidence="8">Whole animal</tissue>
    </source>
</reference>
<dbReference type="GO" id="GO:0005634">
    <property type="term" value="C:nucleus"/>
    <property type="evidence" value="ECO:0007669"/>
    <property type="project" value="UniProtKB-SubCell"/>
</dbReference>
<dbReference type="Gene3D" id="1.10.10.60">
    <property type="entry name" value="Homeodomain-like"/>
    <property type="match status" value="1"/>
</dbReference>
<dbReference type="Proteomes" id="UP000275408">
    <property type="component" value="Unassembled WGS sequence"/>
</dbReference>
<keyword evidence="2 4" id="KW-0371">Homeobox</keyword>
<comment type="caution">
    <text evidence="8">The sequence shown here is derived from an EMBL/GenBank/DDBJ whole genome shotgun (WGS) entry which is preliminary data.</text>
</comment>
<dbReference type="SUPFAM" id="SSF46689">
    <property type="entry name" value="Homeodomain-like"/>
    <property type="match status" value="1"/>
</dbReference>
<evidence type="ECO:0000256" key="5">
    <source>
        <dbReference type="RuleBase" id="RU000682"/>
    </source>
</evidence>
<feature type="region of interest" description="Disordered" evidence="6">
    <location>
        <begin position="217"/>
        <end position="238"/>
    </location>
</feature>
<keyword evidence="9" id="KW-1185">Reference proteome</keyword>
<gene>
    <name evidence="8" type="ORF">pdam_00021502</name>
</gene>
<dbReference type="PROSITE" id="PS50071">
    <property type="entry name" value="HOMEOBOX_2"/>
    <property type="match status" value="1"/>
</dbReference>
<feature type="compositionally biased region" description="Basic and acidic residues" evidence="6">
    <location>
        <begin position="217"/>
        <end position="226"/>
    </location>
</feature>
<dbReference type="InterPro" id="IPR020479">
    <property type="entry name" value="HD_metazoa"/>
</dbReference>
<evidence type="ECO:0000256" key="6">
    <source>
        <dbReference type="SAM" id="MobiDB-lite"/>
    </source>
</evidence>
<feature type="DNA-binding region" description="Homeobox" evidence="4">
    <location>
        <begin position="159"/>
        <end position="218"/>
    </location>
</feature>
<dbReference type="EMBL" id="RCHS01002916">
    <property type="protein sequence ID" value="RMX44996.1"/>
    <property type="molecule type" value="Genomic_DNA"/>
</dbReference>
<evidence type="ECO:0000313" key="9">
    <source>
        <dbReference type="Proteomes" id="UP000275408"/>
    </source>
</evidence>
<dbReference type="InterPro" id="IPR009057">
    <property type="entry name" value="Homeodomain-like_sf"/>
</dbReference>
<dbReference type="PANTHER" id="PTHR24331:SF0">
    <property type="entry name" value="DBX"/>
    <property type="match status" value="1"/>
</dbReference>
<dbReference type="SMART" id="SM00389">
    <property type="entry name" value="HOX"/>
    <property type="match status" value="1"/>
</dbReference>
<dbReference type="GO" id="GO:0003677">
    <property type="term" value="F:DNA binding"/>
    <property type="evidence" value="ECO:0007669"/>
    <property type="project" value="UniProtKB-UniRule"/>
</dbReference>
<dbReference type="InterPro" id="IPR001356">
    <property type="entry name" value="HD"/>
</dbReference>
<dbReference type="InterPro" id="IPR017970">
    <property type="entry name" value="Homeobox_CS"/>
</dbReference>
<evidence type="ECO:0000256" key="4">
    <source>
        <dbReference type="PROSITE-ProRule" id="PRU00108"/>
    </source>
</evidence>
<dbReference type="InterPro" id="IPR051662">
    <property type="entry name" value="H2.0_Homeobox_NeuralPatt"/>
</dbReference>
<dbReference type="CDD" id="cd00086">
    <property type="entry name" value="homeodomain"/>
    <property type="match status" value="1"/>
</dbReference>
<comment type="subcellular location">
    <subcellularLocation>
        <location evidence="4 5">Nucleus</location>
    </subcellularLocation>
</comment>
<dbReference type="PROSITE" id="PS00027">
    <property type="entry name" value="HOMEOBOX_1"/>
    <property type="match status" value="1"/>
</dbReference>
<dbReference type="PANTHER" id="PTHR24331">
    <property type="entry name" value="DBX"/>
    <property type="match status" value="1"/>
</dbReference>
<sequence length="238" mass="27805">MGPGVSLIVSFISNWNHTVKCRRPKRKTLSTQTGQSLRHKIMNSSMIYCQCDFYGKVPPQMSAITDSLVTQLKLTTTLPHLSANSFADAPFATPMQTDKARETTELNASWKPQHQRQQEKLKFGIETILYGSSKSDLLNTRPNVTFTTPLSVTRQTHSPSWSRPVFSDHQRKTLEDRFQRQHYLNKRERYYLSLYLGLTEHQIKVWFQNRRVKWRHSQEGKKDRNTKLHRAKKTAEKN</sequence>
<feature type="domain" description="Homeobox" evidence="7">
    <location>
        <begin position="157"/>
        <end position="217"/>
    </location>
</feature>
<dbReference type="AlphaFoldDB" id="A0A3M6TUG5"/>
<evidence type="ECO:0000256" key="3">
    <source>
        <dbReference type="ARBA" id="ARBA00023242"/>
    </source>
</evidence>
<proteinExistence type="predicted"/>
<evidence type="ECO:0000259" key="7">
    <source>
        <dbReference type="PROSITE" id="PS50071"/>
    </source>
</evidence>
<keyword evidence="3 4" id="KW-0539">Nucleus</keyword>
<dbReference type="Pfam" id="PF00046">
    <property type="entry name" value="Homeodomain"/>
    <property type="match status" value="1"/>
</dbReference>
<dbReference type="PRINTS" id="PR00024">
    <property type="entry name" value="HOMEOBOX"/>
</dbReference>
<name>A0A3M6TUG5_POCDA</name>
<evidence type="ECO:0000313" key="8">
    <source>
        <dbReference type="EMBL" id="RMX44996.1"/>
    </source>
</evidence>
<keyword evidence="1 4" id="KW-0238">DNA-binding</keyword>
<evidence type="ECO:0000256" key="2">
    <source>
        <dbReference type="ARBA" id="ARBA00023155"/>
    </source>
</evidence>
<accession>A0A3M6TUG5</accession>
<protein>
    <recommendedName>
        <fullName evidence="7">Homeobox domain-containing protein</fullName>
    </recommendedName>
</protein>
<dbReference type="OrthoDB" id="6159439at2759"/>
<organism evidence="8 9">
    <name type="scientific">Pocillopora damicornis</name>
    <name type="common">Cauliflower coral</name>
    <name type="synonym">Millepora damicornis</name>
    <dbReference type="NCBI Taxonomy" id="46731"/>
    <lineage>
        <taxon>Eukaryota</taxon>
        <taxon>Metazoa</taxon>
        <taxon>Cnidaria</taxon>
        <taxon>Anthozoa</taxon>
        <taxon>Hexacorallia</taxon>
        <taxon>Scleractinia</taxon>
        <taxon>Astrocoeniina</taxon>
        <taxon>Pocilloporidae</taxon>
        <taxon>Pocillopora</taxon>
    </lineage>
</organism>
<evidence type="ECO:0000256" key="1">
    <source>
        <dbReference type="ARBA" id="ARBA00023125"/>
    </source>
</evidence>
<dbReference type="GO" id="GO:0000981">
    <property type="term" value="F:DNA-binding transcription factor activity, RNA polymerase II-specific"/>
    <property type="evidence" value="ECO:0007669"/>
    <property type="project" value="InterPro"/>
</dbReference>